<gene>
    <name evidence="2" type="ORF">GCM10009069_07790</name>
</gene>
<dbReference type="RefSeq" id="WP_189495612.1">
    <property type="nucleotide sequence ID" value="NZ_BMZH01000002.1"/>
</dbReference>
<keyword evidence="3" id="KW-1185">Reference proteome</keyword>
<feature type="transmembrane region" description="Helical" evidence="1">
    <location>
        <begin position="119"/>
        <end position="139"/>
    </location>
</feature>
<dbReference type="AlphaFoldDB" id="A0A8J3G1C8"/>
<name>A0A8J3G1C8_9PROT</name>
<reference evidence="2" key="1">
    <citation type="journal article" date="2014" name="Int. J. Syst. Evol. Microbiol.">
        <title>Complete genome sequence of Corynebacterium casei LMG S-19264T (=DSM 44701T), isolated from a smear-ripened cheese.</title>
        <authorList>
            <consortium name="US DOE Joint Genome Institute (JGI-PGF)"/>
            <person name="Walter F."/>
            <person name="Albersmeier A."/>
            <person name="Kalinowski J."/>
            <person name="Ruckert C."/>
        </authorList>
    </citation>
    <scope>NUCLEOTIDE SEQUENCE</scope>
    <source>
        <strain evidence="2">KCTC 32513</strain>
    </source>
</reference>
<keyword evidence="1" id="KW-0472">Membrane</keyword>
<dbReference type="EMBL" id="BMZH01000002">
    <property type="protein sequence ID" value="GHA86984.1"/>
    <property type="molecule type" value="Genomic_DNA"/>
</dbReference>
<evidence type="ECO:0000313" key="2">
    <source>
        <dbReference type="EMBL" id="GHA86984.1"/>
    </source>
</evidence>
<accession>A0A8J3G1C8</accession>
<comment type="caution">
    <text evidence="2">The sequence shown here is derived from an EMBL/GenBank/DDBJ whole genome shotgun (WGS) entry which is preliminary data.</text>
</comment>
<evidence type="ECO:0000313" key="3">
    <source>
        <dbReference type="Proteomes" id="UP000634004"/>
    </source>
</evidence>
<keyword evidence="1" id="KW-0812">Transmembrane</keyword>
<dbReference type="Proteomes" id="UP000634004">
    <property type="component" value="Unassembled WGS sequence"/>
</dbReference>
<protein>
    <submittedName>
        <fullName evidence="2">Uncharacterized protein</fullName>
    </submittedName>
</protein>
<evidence type="ECO:0000256" key="1">
    <source>
        <dbReference type="SAM" id="Phobius"/>
    </source>
</evidence>
<reference evidence="2" key="2">
    <citation type="submission" date="2020-09" db="EMBL/GenBank/DDBJ databases">
        <authorList>
            <person name="Sun Q."/>
            <person name="Kim S."/>
        </authorList>
    </citation>
    <scope>NUCLEOTIDE SEQUENCE</scope>
    <source>
        <strain evidence="2">KCTC 32513</strain>
    </source>
</reference>
<feature type="transmembrane region" description="Helical" evidence="1">
    <location>
        <begin position="94"/>
        <end position="113"/>
    </location>
</feature>
<feature type="transmembrane region" description="Helical" evidence="1">
    <location>
        <begin position="12"/>
        <end position="35"/>
    </location>
</feature>
<keyword evidence="1" id="KW-1133">Transmembrane helix</keyword>
<proteinExistence type="predicted"/>
<organism evidence="2 3">
    <name type="scientific">Algimonas arctica</name>
    <dbReference type="NCBI Taxonomy" id="1479486"/>
    <lineage>
        <taxon>Bacteria</taxon>
        <taxon>Pseudomonadati</taxon>
        <taxon>Pseudomonadota</taxon>
        <taxon>Alphaproteobacteria</taxon>
        <taxon>Maricaulales</taxon>
        <taxon>Robiginitomaculaceae</taxon>
        <taxon>Algimonas</taxon>
    </lineage>
</organism>
<feature type="transmembrane region" description="Helical" evidence="1">
    <location>
        <begin position="41"/>
        <end position="67"/>
    </location>
</feature>
<sequence>MADIEKLVQDRTRIVFIMASTFALWQGSDIVTQVAAMDSVLFLYASLAKIFGAIAYALSALLLLLFYKRVNRAKAAMTLKDDWNRLSKGLAVQYGFFFMIAATVIMYAVAMFWDLPVMAVLQGLILVGVTATLLAFGILQGSSDGVK</sequence>